<dbReference type="InterPro" id="IPR007527">
    <property type="entry name" value="Znf_SWIM"/>
</dbReference>
<evidence type="ECO:0000259" key="6">
    <source>
        <dbReference type="PROSITE" id="PS50966"/>
    </source>
</evidence>
<dbReference type="PANTHER" id="PTHR31973:SF195">
    <property type="entry name" value="MUDR FAMILY TRANSPOSASE"/>
    <property type="match status" value="1"/>
</dbReference>
<dbReference type="GO" id="GO:0008270">
    <property type="term" value="F:zinc ion binding"/>
    <property type="evidence" value="ECO:0007669"/>
    <property type="project" value="UniProtKB-KW"/>
</dbReference>
<dbReference type="PANTHER" id="PTHR31973">
    <property type="entry name" value="POLYPROTEIN, PUTATIVE-RELATED"/>
    <property type="match status" value="1"/>
</dbReference>
<dbReference type="Pfam" id="PF10551">
    <property type="entry name" value="MULE"/>
    <property type="match status" value="1"/>
</dbReference>
<feature type="compositionally biased region" description="Acidic residues" evidence="5">
    <location>
        <begin position="36"/>
        <end position="64"/>
    </location>
</feature>
<gene>
    <name evidence="7" type="ORF">C2S53_017726</name>
</gene>
<proteinExistence type="predicted"/>
<feature type="region of interest" description="Disordered" evidence="5">
    <location>
        <begin position="23"/>
        <end position="66"/>
    </location>
</feature>
<organism evidence="7 8">
    <name type="scientific">Perilla frutescens var. hirtella</name>
    <name type="common">Perilla citriodora</name>
    <name type="synonym">Perilla setoyensis</name>
    <dbReference type="NCBI Taxonomy" id="608512"/>
    <lineage>
        <taxon>Eukaryota</taxon>
        <taxon>Viridiplantae</taxon>
        <taxon>Streptophyta</taxon>
        <taxon>Embryophyta</taxon>
        <taxon>Tracheophyta</taxon>
        <taxon>Spermatophyta</taxon>
        <taxon>Magnoliopsida</taxon>
        <taxon>eudicotyledons</taxon>
        <taxon>Gunneridae</taxon>
        <taxon>Pentapetalae</taxon>
        <taxon>asterids</taxon>
        <taxon>lamiids</taxon>
        <taxon>Lamiales</taxon>
        <taxon>Lamiaceae</taxon>
        <taxon>Nepetoideae</taxon>
        <taxon>Elsholtzieae</taxon>
        <taxon>Perilla</taxon>
    </lineage>
</organism>
<dbReference type="InterPro" id="IPR006564">
    <property type="entry name" value="Znf_PMZ"/>
</dbReference>
<dbReference type="InterPro" id="IPR018289">
    <property type="entry name" value="MULE_transposase_dom"/>
</dbReference>
<protein>
    <recommendedName>
        <fullName evidence="6">SWIM-type domain-containing protein</fullName>
    </recommendedName>
</protein>
<evidence type="ECO:0000256" key="3">
    <source>
        <dbReference type="ARBA" id="ARBA00022833"/>
    </source>
</evidence>
<dbReference type="Proteomes" id="UP001190926">
    <property type="component" value="Unassembled WGS sequence"/>
</dbReference>
<dbReference type="PROSITE" id="PS50966">
    <property type="entry name" value="ZF_SWIM"/>
    <property type="match status" value="1"/>
</dbReference>
<name>A0AAD4JME9_PERFH</name>
<accession>A0AAD4JME9</accession>
<evidence type="ECO:0000256" key="1">
    <source>
        <dbReference type="ARBA" id="ARBA00022723"/>
    </source>
</evidence>
<keyword evidence="8" id="KW-1185">Reference proteome</keyword>
<keyword evidence="3" id="KW-0862">Zinc</keyword>
<evidence type="ECO:0000256" key="2">
    <source>
        <dbReference type="ARBA" id="ARBA00022771"/>
    </source>
</evidence>
<sequence length="758" mass="86711">MDVDLACLVQEQDEPVVYVTEKSILQTPSGVPSNDANDEPIGDDSVDDLSWDDDDDNDDDENYESEVRRKQIAEFCEWIRESGRLDEFVNILQHGGPHNFSSEDVAPDIEAPNVEFPPLGHWSIPVAHVDDALAVVHDDPSPTDIDAIAVGKTFLEKKDLVIAVGKWHMQRQVEYTVSRSSKTRLTVICKQNETCPFKLVASSKGGLWMVTKLEDDHTCRLDLTRNAPRKLSSRVIADLFRKRILDEGSILKPRAMIDEILREYGIEVECSVALRARNLAIEMVYGSHDQSFAVLPAYLEMLNRSNPDTVYDLETDGDDRFMYTFVALGVCRVAFSVRMRPVIVIDGTHLKGKTKGILFVTVTEDGNEQCFPLAIGVGPIKNDAAWTWFMERFKRAFGDRDDLVIVSDQHVSIKNAVKAVYPTAVHGLCYYHIAKNLIRVGRHVISMFKSAAFAYREEKFLKYLSMISSSRAEVYNTLLSIGVHRWARSQSPSRRYSFMTSNAAECFNARLLWARRLPICSLIEVVRDVIEKWFDERRAKTVSRDHILTEFACTKLYKQVEMSRQYGVQCHNAHVYKVQKNDKSFLVDLYMRTCECGEFQLDQIPCSHAAAAIRSAGHDIYDYVDLYFKQVTLCLAYHDRYVQCRVRMNGQSRLHSKFALLNQFPKQVVLRKEDIVQQVKAQVREVEDNKYARGVEALATTGRNVQPHNRLSMKNGDVDLRDVVYLRDVVFVVNQDTARASVRIKFNLKFERVMIERI</sequence>
<evidence type="ECO:0000256" key="5">
    <source>
        <dbReference type="SAM" id="MobiDB-lite"/>
    </source>
</evidence>
<dbReference type="SMART" id="SM00575">
    <property type="entry name" value="ZnF_PMZ"/>
    <property type="match status" value="1"/>
</dbReference>
<evidence type="ECO:0000256" key="4">
    <source>
        <dbReference type="PROSITE-ProRule" id="PRU00325"/>
    </source>
</evidence>
<feature type="compositionally biased region" description="Polar residues" evidence="5">
    <location>
        <begin position="23"/>
        <end position="35"/>
    </location>
</feature>
<feature type="domain" description="SWIM-type" evidence="6">
    <location>
        <begin position="585"/>
        <end position="617"/>
    </location>
</feature>
<reference evidence="7 8" key="1">
    <citation type="journal article" date="2021" name="Nat. Commun.">
        <title>Incipient diploidization of the medicinal plant Perilla within 10,000 years.</title>
        <authorList>
            <person name="Zhang Y."/>
            <person name="Shen Q."/>
            <person name="Leng L."/>
            <person name="Zhang D."/>
            <person name="Chen S."/>
            <person name="Shi Y."/>
            <person name="Ning Z."/>
            <person name="Chen S."/>
        </authorList>
    </citation>
    <scope>NUCLEOTIDE SEQUENCE [LARGE SCALE GENOMIC DNA]</scope>
    <source>
        <strain evidence="8">cv. PC099</strain>
    </source>
</reference>
<dbReference type="AlphaFoldDB" id="A0AAD4JME9"/>
<evidence type="ECO:0000313" key="7">
    <source>
        <dbReference type="EMBL" id="KAH6835698.1"/>
    </source>
</evidence>
<dbReference type="EMBL" id="SDAM02000033">
    <property type="protein sequence ID" value="KAH6835698.1"/>
    <property type="molecule type" value="Genomic_DNA"/>
</dbReference>
<keyword evidence="2 4" id="KW-0863">Zinc-finger</keyword>
<keyword evidence="1" id="KW-0479">Metal-binding</keyword>
<dbReference type="Pfam" id="PF04434">
    <property type="entry name" value="SWIM"/>
    <property type="match status" value="1"/>
</dbReference>
<comment type="caution">
    <text evidence="7">The sequence shown here is derived from an EMBL/GenBank/DDBJ whole genome shotgun (WGS) entry which is preliminary data.</text>
</comment>
<evidence type="ECO:0000313" key="8">
    <source>
        <dbReference type="Proteomes" id="UP001190926"/>
    </source>
</evidence>